<feature type="compositionally biased region" description="Polar residues" evidence="2">
    <location>
        <begin position="152"/>
        <end position="167"/>
    </location>
</feature>
<dbReference type="Gramene" id="EME26379">
    <property type="protein sequence ID" value="EME26379"/>
    <property type="gene ID" value="Gasu_59970"/>
</dbReference>
<dbReference type="KEGG" id="gsl:Gasu_59970"/>
<feature type="region of interest" description="Disordered" evidence="2">
    <location>
        <begin position="1"/>
        <end position="53"/>
    </location>
</feature>
<dbReference type="Proteomes" id="UP000030680">
    <property type="component" value="Unassembled WGS sequence"/>
</dbReference>
<dbReference type="AlphaFoldDB" id="M2XSK1"/>
<feature type="compositionally biased region" description="Basic and acidic residues" evidence="2">
    <location>
        <begin position="81"/>
        <end position="90"/>
    </location>
</feature>
<feature type="region of interest" description="Disordered" evidence="2">
    <location>
        <begin position="78"/>
        <end position="116"/>
    </location>
</feature>
<dbReference type="RefSeq" id="XP_005702899.1">
    <property type="nucleotide sequence ID" value="XM_005702842.1"/>
</dbReference>
<dbReference type="GeneID" id="17085356"/>
<keyword evidence="4" id="KW-1185">Reference proteome</keyword>
<dbReference type="EMBL" id="KB454551">
    <property type="protein sequence ID" value="EME26379.1"/>
    <property type="molecule type" value="Genomic_DNA"/>
</dbReference>
<name>M2XSK1_GALSU</name>
<feature type="coiled-coil region" evidence="1">
    <location>
        <begin position="431"/>
        <end position="465"/>
    </location>
</feature>
<evidence type="ECO:0000256" key="1">
    <source>
        <dbReference type="SAM" id="Coils"/>
    </source>
</evidence>
<feature type="region of interest" description="Disordered" evidence="2">
    <location>
        <begin position="141"/>
        <end position="182"/>
    </location>
</feature>
<feature type="compositionally biased region" description="Basic and acidic residues" evidence="2">
    <location>
        <begin position="168"/>
        <end position="182"/>
    </location>
</feature>
<evidence type="ECO:0000313" key="3">
    <source>
        <dbReference type="EMBL" id="EME26379.1"/>
    </source>
</evidence>
<gene>
    <name evidence="3" type="ORF">Gasu_59970</name>
</gene>
<evidence type="ECO:0000256" key="2">
    <source>
        <dbReference type="SAM" id="MobiDB-lite"/>
    </source>
</evidence>
<protein>
    <submittedName>
        <fullName evidence="3">Uncharacterized protein</fullName>
    </submittedName>
</protein>
<organism evidence="3 4">
    <name type="scientific">Galdieria sulphuraria</name>
    <name type="common">Red alga</name>
    <dbReference type="NCBI Taxonomy" id="130081"/>
    <lineage>
        <taxon>Eukaryota</taxon>
        <taxon>Rhodophyta</taxon>
        <taxon>Bangiophyceae</taxon>
        <taxon>Galdieriales</taxon>
        <taxon>Galdieriaceae</taxon>
        <taxon>Galdieria</taxon>
    </lineage>
</organism>
<dbReference type="OrthoDB" id="10458585at2759"/>
<evidence type="ECO:0000313" key="4">
    <source>
        <dbReference type="Proteomes" id="UP000030680"/>
    </source>
</evidence>
<feature type="compositionally biased region" description="Polar residues" evidence="2">
    <location>
        <begin position="7"/>
        <end position="37"/>
    </location>
</feature>
<accession>M2XSK1</accession>
<sequence length="550" mass="62958">MADKEVSQATEKANENSPPIQLVSQGRQASKNSTQSFIPVLDLSQPEEKQQSEQVIDIIEPEVPQGLKVVSPLDSAPAKLLSERSEHSEDQESSQGLAKPLTKDVVQQPESSSAQIEQNEISVPFISARLKQKFLEYQRQRQQQQRQLGLKKNSQSEGQTESFSSPMRKSDRAQNGKKPEYIRVTHNTPSVNQECVESRGVEMANQNSIQHEIAALREILENYREMSNKESFLRLSNDTWNADTLNIASTQGDEGKWTALLTNHTSTPNHDEKVRIPYEQKDTQVFAEKKEQKDNSSVTVLQSAALSRQEHSSFVEEEGSAPSSVLLPDSFTNNIPSPPYHGKFSFRSFFDVHSNHIQRLEHCLQAAYKGDVQQFLVFISETPSRNYVDLLFYCLERLLCDADSNPNRNADRIHNLEMRILEEQKKAGQNLDEIQTRQATISDEIEDYQAKLSRTELALKVAVTEKRHLEHRHPSIKLCGSMEDEIGKLESRQRQRERQLQRRMSQKEKHIEQLQQILARRDKKIGLVYSEITELLKNIEEVQDNLQVVH</sequence>
<proteinExistence type="predicted"/>
<keyword evidence="1" id="KW-0175">Coiled coil</keyword>
<reference evidence="4" key="1">
    <citation type="journal article" date="2013" name="Science">
        <title>Gene transfer from bacteria and archaea facilitated evolution of an extremophilic eukaryote.</title>
        <authorList>
            <person name="Schonknecht G."/>
            <person name="Chen W.H."/>
            <person name="Ternes C.M."/>
            <person name="Barbier G.G."/>
            <person name="Shrestha R.P."/>
            <person name="Stanke M."/>
            <person name="Brautigam A."/>
            <person name="Baker B.J."/>
            <person name="Banfield J.F."/>
            <person name="Garavito R.M."/>
            <person name="Carr K."/>
            <person name="Wilkerson C."/>
            <person name="Rensing S.A."/>
            <person name="Gagneul D."/>
            <person name="Dickenson N.E."/>
            <person name="Oesterhelt C."/>
            <person name="Lercher M.J."/>
            <person name="Weber A.P."/>
        </authorList>
    </citation>
    <scope>NUCLEOTIDE SEQUENCE [LARGE SCALE GENOMIC DNA]</scope>
    <source>
        <strain evidence="4">074W</strain>
    </source>
</reference>